<feature type="transmembrane region" description="Helical" evidence="1">
    <location>
        <begin position="32"/>
        <end position="55"/>
    </location>
</feature>
<proteinExistence type="predicted"/>
<organism evidence="2 3">
    <name type="scientific">Limnoraphis robusta CS-951</name>
    <dbReference type="NCBI Taxonomy" id="1637645"/>
    <lineage>
        <taxon>Bacteria</taxon>
        <taxon>Bacillati</taxon>
        <taxon>Cyanobacteriota</taxon>
        <taxon>Cyanophyceae</taxon>
        <taxon>Oscillatoriophycideae</taxon>
        <taxon>Oscillatoriales</taxon>
        <taxon>Sirenicapillariaceae</taxon>
        <taxon>Limnoraphis</taxon>
    </lineage>
</organism>
<reference evidence="2 3" key="1">
    <citation type="submission" date="2015-06" db="EMBL/GenBank/DDBJ databases">
        <title>Draft genome assembly of filamentous brackish cyanobacterium Limnoraphis robusta strain CS-951.</title>
        <authorList>
            <person name="Willis A."/>
            <person name="Parks M."/>
            <person name="Burford M.A."/>
        </authorList>
    </citation>
    <scope>NUCLEOTIDE SEQUENCE [LARGE SCALE GENOMIC DNA]</scope>
    <source>
        <strain evidence="2 3">CS-951</strain>
    </source>
</reference>
<protein>
    <submittedName>
        <fullName evidence="2">Uncharacterized protein</fullName>
    </submittedName>
</protein>
<dbReference type="OrthoDB" id="8441457at2"/>
<feature type="transmembrane region" description="Helical" evidence="1">
    <location>
        <begin position="140"/>
        <end position="159"/>
    </location>
</feature>
<evidence type="ECO:0000313" key="2">
    <source>
        <dbReference type="EMBL" id="KMW70779.1"/>
    </source>
</evidence>
<evidence type="ECO:0000256" key="1">
    <source>
        <dbReference type="SAM" id="Phobius"/>
    </source>
</evidence>
<feature type="transmembrane region" description="Helical" evidence="1">
    <location>
        <begin position="67"/>
        <end position="87"/>
    </location>
</feature>
<name>A0A0J9HNM3_9CYAN</name>
<gene>
    <name evidence="2" type="ORF">WN50_32665</name>
</gene>
<feature type="transmembrane region" description="Helical" evidence="1">
    <location>
        <begin position="164"/>
        <end position="182"/>
    </location>
</feature>
<keyword evidence="1" id="KW-0472">Membrane</keyword>
<feature type="transmembrane region" description="Helical" evidence="1">
    <location>
        <begin position="6"/>
        <end position="23"/>
    </location>
</feature>
<feature type="transmembrane region" description="Helical" evidence="1">
    <location>
        <begin position="99"/>
        <end position="120"/>
    </location>
</feature>
<accession>A0A0J9HNM3</accession>
<dbReference type="AlphaFoldDB" id="A0A0J9HNM3"/>
<sequence length="213" mass="24517">MCFSASVSFTAAATLSILGIATLRQTPSKQELLLSLFPVLFAIQQGFEGWVWLSLKSDAFLWINESATYGFLLFATALWLVLSPMAIYCLEKPSIKRKFILTIAGLGFLFGSYLFGFSIIHGVDPQVFSGHILYDLQFLPFYEFIKYFYLFIIVTPFFLSSQNWLRYFGLIISISFLLAQAFYFITFVSVWCFFAGILSGSLYFRFRYYYSEV</sequence>
<dbReference type="Proteomes" id="UP000033607">
    <property type="component" value="Unassembled WGS sequence"/>
</dbReference>
<keyword evidence="1" id="KW-1133">Transmembrane helix</keyword>
<dbReference type="RefSeq" id="WP_049558182.1">
    <property type="nucleotide sequence ID" value="NZ_LATL02000059.1"/>
</dbReference>
<dbReference type="EMBL" id="LATL02000059">
    <property type="protein sequence ID" value="KMW70779.1"/>
    <property type="molecule type" value="Genomic_DNA"/>
</dbReference>
<evidence type="ECO:0000313" key="3">
    <source>
        <dbReference type="Proteomes" id="UP000033607"/>
    </source>
</evidence>
<dbReference type="InterPro" id="IPR046737">
    <property type="entry name" value="DUF6629"/>
</dbReference>
<dbReference type="Pfam" id="PF20334">
    <property type="entry name" value="DUF6629"/>
    <property type="match status" value="1"/>
</dbReference>
<comment type="caution">
    <text evidence="2">The sequence shown here is derived from an EMBL/GenBank/DDBJ whole genome shotgun (WGS) entry which is preliminary data.</text>
</comment>
<keyword evidence="1" id="KW-0812">Transmembrane</keyword>